<keyword evidence="3" id="KW-0808">Transferase</keyword>
<feature type="compositionally biased region" description="Acidic residues" evidence="1">
    <location>
        <begin position="274"/>
        <end position="298"/>
    </location>
</feature>
<sequence length="353" mass="39310">MDKAANTISPDVSGHKWVHTLWGLEARWTVEPDTIVVMETVKSTLNIRTACSIEFLAKGAFNKLYVVKYAENEVVARITLPVDPKWKTLSEVATLKWVHQNTSLPVSEVLGFNADRTNPVGFGWIIMTKVPGRPWADAWQGISFAAKEQLSEIEERATETNKFFAATGSPSQERPDTGDHLNQDPGVMDAATPSIPGFTVQRMVSSAFIGNDVDPKIFRGPFATSREWLSARLDLTELDCSRRLSRVLESDPVDVRETTDDSNTTMIETGTLGEGEDNEKDYETDDSTDGEDEDDDPEDLENTLKIIARLRTQLPNFSPFRGPEKEPPAIFHDDMNRHNIVVDEEGALTAVVD</sequence>
<dbReference type="Proteomes" id="UP000076584">
    <property type="component" value="Unassembled WGS sequence"/>
</dbReference>
<keyword evidence="3" id="KW-0418">Kinase</keyword>
<dbReference type="STRING" id="1573173.A0A161Y893"/>
<name>A0A161Y893_COLIC</name>
<evidence type="ECO:0000313" key="3">
    <source>
        <dbReference type="EMBL" id="KZL85782.1"/>
    </source>
</evidence>
<dbReference type="AlphaFoldDB" id="A0A161Y893"/>
<gene>
    <name evidence="3" type="ORF">CI238_05270</name>
</gene>
<dbReference type="GO" id="GO:0016301">
    <property type="term" value="F:kinase activity"/>
    <property type="evidence" value="ECO:0007669"/>
    <property type="project" value="UniProtKB-KW"/>
</dbReference>
<accession>A0A161Y893</accession>
<evidence type="ECO:0000313" key="4">
    <source>
        <dbReference type="Proteomes" id="UP000076584"/>
    </source>
</evidence>
<feature type="domain" description="Aminoglycoside phosphotransferase" evidence="2">
    <location>
        <begin position="53"/>
        <end position="353"/>
    </location>
</feature>
<keyword evidence="4" id="KW-1185">Reference proteome</keyword>
<comment type="caution">
    <text evidence="3">The sequence shown here is derived from an EMBL/GenBank/DDBJ whole genome shotgun (WGS) entry which is preliminary data.</text>
</comment>
<dbReference type="InterPro" id="IPR011009">
    <property type="entry name" value="Kinase-like_dom_sf"/>
</dbReference>
<dbReference type="PANTHER" id="PTHR21310">
    <property type="entry name" value="AMINOGLYCOSIDE PHOSPHOTRANSFERASE-RELATED-RELATED"/>
    <property type="match status" value="1"/>
</dbReference>
<evidence type="ECO:0000256" key="1">
    <source>
        <dbReference type="SAM" id="MobiDB-lite"/>
    </source>
</evidence>
<protein>
    <submittedName>
        <fullName evidence="3">Kinase-like protein</fullName>
    </submittedName>
</protein>
<dbReference type="PANTHER" id="PTHR21310:SF13">
    <property type="entry name" value="AMINOGLYCOSIDE PHOSPHOTRANSFERASE DOMAIN-CONTAINING PROTEIN"/>
    <property type="match status" value="1"/>
</dbReference>
<dbReference type="Pfam" id="PF01636">
    <property type="entry name" value="APH"/>
    <property type="match status" value="1"/>
</dbReference>
<dbReference type="EMBL" id="LFIW01000570">
    <property type="protein sequence ID" value="KZL85782.1"/>
    <property type="molecule type" value="Genomic_DNA"/>
</dbReference>
<dbReference type="SUPFAM" id="SSF56112">
    <property type="entry name" value="Protein kinase-like (PK-like)"/>
    <property type="match status" value="1"/>
</dbReference>
<feature type="region of interest" description="Disordered" evidence="1">
    <location>
        <begin position="253"/>
        <end position="298"/>
    </location>
</feature>
<reference evidence="3 4" key="1">
    <citation type="submission" date="2015-06" db="EMBL/GenBank/DDBJ databases">
        <title>Survival trade-offs in plant roots during colonization by closely related pathogenic and mutualistic fungi.</title>
        <authorList>
            <person name="Hacquard S."/>
            <person name="Kracher B."/>
            <person name="Hiruma K."/>
            <person name="Weinman A."/>
            <person name="Muench P."/>
            <person name="Garrido Oter R."/>
            <person name="Ver Loren van Themaat E."/>
            <person name="Dallerey J.-F."/>
            <person name="Damm U."/>
            <person name="Henrissat B."/>
            <person name="Lespinet O."/>
            <person name="Thon M."/>
            <person name="Kemen E."/>
            <person name="McHardy A.C."/>
            <person name="Schulze-Lefert P."/>
            <person name="O'Connell R.J."/>
        </authorList>
    </citation>
    <scope>NUCLEOTIDE SEQUENCE [LARGE SCALE GENOMIC DNA]</scope>
    <source>
        <strain evidence="3 4">MAFF 238704</strain>
    </source>
</reference>
<dbReference type="InterPro" id="IPR002575">
    <property type="entry name" value="Aminoglycoside_PTrfase"/>
</dbReference>
<evidence type="ECO:0000259" key="2">
    <source>
        <dbReference type="Pfam" id="PF01636"/>
    </source>
</evidence>
<proteinExistence type="predicted"/>
<organism evidence="3 4">
    <name type="scientific">Colletotrichum incanum</name>
    <name type="common">Soybean anthracnose fungus</name>
    <dbReference type="NCBI Taxonomy" id="1573173"/>
    <lineage>
        <taxon>Eukaryota</taxon>
        <taxon>Fungi</taxon>
        <taxon>Dikarya</taxon>
        <taxon>Ascomycota</taxon>
        <taxon>Pezizomycotina</taxon>
        <taxon>Sordariomycetes</taxon>
        <taxon>Hypocreomycetidae</taxon>
        <taxon>Glomerellales</taxon>
        <taxon>Glomerellaceae</taxon>
        <taxon>Colletotrichum</taxon>
        <taxon>Colletotrichum spaethianum species complex</taxon>
    </lineage>
</organism>
<dbReference type="InterPro" id="IPR051678">
    <property type="entry name" value="AGP_Transferase"/>
</dbReference>